<accession>A0A498CIM4</accession>
<evidence type="ECO:0000313" key="1">
    <source>
        <dbReference type="EMBL" id="RLK56250.1"/>
    </source>
</evidence>
<dbReference type="EMBL" id="RCDC01000004">
    <property type="protein sequence ID" value="RLK56250.1"/>
    <property type="molecule type" value="Genomic_DNA"/>
</dbReference>
<gene>
    <name evidence="1" type="ORF">BCL79_0633</name>
</gene>
<reference evidence="1 2" key="1">
    <citation type="submission" date="2018-10" db="EMBL/GenBank/DDBJ databases">
        <title>Comparative analysis of microorganisms from saline springs in Andes Mountain Range, Colombia.</title>
        <authorList>
            <person name="Rubin E."/>
        </authorList>
    </citation>
    <scope>NUCLEOTIDE SEQUENCE [LARGE SCALE GENOMIC DNA]</scope>
    <source>
        <strain evidence="1 2">USBA GBX 843</strain>
    </source>
</reference>
<organism evidence="1 2">
    <name type="scientific">Stenotrophomonas rhizophila</name>
    <dbReference type="NCBI Taxonomy" id="216778"/>
    <lineage>
        <taxon>Bacteria</taxon>
        <taxon>Pseudomonadati</taxon>
        <taxon>Pseudomonadota</taxon>
        <taxon>Gammaproteobacteria</taxon>
        <taxon>Lysobacterales</taxon>
        <taxon>Lysobacteraceae</taxon>
        <taxon>Stenotrophomonas</taxon>
    </lineage>
</organism>
<sequence length="77" mass="8438">MTRAAQIRQWLADNPGWHFSGDVCDGLGIGDAPLRAKFARSLSNMATAGILASAGHRGTMRFQSRRAARKLERQVRA</sequence>
<dbReference type="OrthoDB" id="6008664at2"/>
<dbReference type="RefSeq" id="WP_121037230.1">
    <property type="nucleotide sequence ID" value="NZ_RCDC01000004.1"/>
</dbReference>
<dbReference type="Proteomes" id="UP000274786">
    <property type="component" value="Unassembled WGS sequence"/>
</dbReference>
<evidence type="ECO:0000313" key="2">
    <source>
        <dbReference type="Proteomes" id="UP000274786"/>
    </source>
</evidence>
<name>A0A498CIM4_9GAMM</name>
<dbReference type="AlphaFoldDB" id="A0A498CIM4"/>
<proteinExistence type="predicted"/>
<protein>
    <submittedName>
        <fullName evidence="1">Uncharacterized protein</fullName>
    </submittedName>
</protein>
<comment type="caution">
    <text evidence="1">The sequence shown here is derived from an EMBL/GenBank/DDBJ whole genome shotgun (WGS) entry which is preliminary data.</text>
</comment>